<dbReference type="GO" id="GO:0016712">
    <property type="term" value="F:oxidoreductase activity, acting on paired donors, with incorporation or reduction of molecular oxygen, reduced flavin or flavoprotein as one donor, and incorporation of one atom of oxygen"/>
    <property type="evidence" value="ECO:0007669"/>
    <property type="project" value="TreeGrafter"/>
</dbReference>
<dbReference type="GO" id="GO:0005789">
    <property type="term" value="C:endoplasmic reticulum membrane"/>
    <property type="evidence" value="ECO:0007669"/>
    <property type="project" value="UniProtKB-SubCell"/>
</dbReference>
<evidence type="ECO:0000256" key="7">
    <source>
        <dbReference type="ARBA" id="ARBA00022723"/>
    </source>
</evidence>
<keyword evidence="12 15" id="KW-0503">Monooxygenase</keyword>
<name>A0A1V0D9F8_PIERA</name>
<protein>
    <submittedName>
        <fullName evidence="17">Cytochrome P450 monooxygenase</fullName>
    </submittedName>
</protein>
<evidence type="ECO:0000256" key="3">
    <source>
        <dbReference type="ARBA" id="ARBA00004174"/>
    </source>
</evidence>
<dbReference type="GO" id="GO:0020037">
    <property type="term" value="F:heme binding"/>
    <property type="evidence" value="ECO:0007669"/>
    <property type="project" value="InterPro"/>
</dbReference>
<evidence type="ECO:0000256" key="8">
    <source>
        <dbReference type="ARBA" id="ARBA00022824"/>
    </source>
</evidence>
<dbReference type="InterPro" id="IPR001128">
    <property type="entry name" value="Cyt_P450"/>
</dbReference>
<keyword evidence="8" id="KW-0256">Endoplasmic reticulum</keyword>
<dbReference type="GO" id="GO:0008395">
    <property type="term" value="F:steroid hydroxylase activity"/>
    <property type="evidence" value="ECO:0007669"/>
    <property type="project" value="TreeGrafter"/>
</dbReference>
<dbReference type="PRINTS" id="PR00463">
    <property type="entry name" value="EP450I"/>
</dbReference>
<dbReference type="InterPro" id="IPR017972">
    <property type="entry name" value="Cyt_P450_CS"/>
</dbReference>
<evidence type="ECO:0000256" key="15">
    <source>
        <dbReference type="RuleBase" id="RU000461"/>
    </source>
</evidence>
<evidence type="ECO:0000256" key="9">
    <source>
        <dbReference type="ARBA" id="ARBA00022848"/>
    </source>
</evidence>
<organism evidence="17">
    <name type="scientific">Pieris rapae</name>
    <name type="common">Small white butterfly</name>
    <name type="synonym">Artogeia rapae</name>
    <dbReference type="NCBI Taxonomy" id="64459"/>
    <lineage>
        <taxon>Eukaryota</taxon>
        <taxon>Metazoa</taxon>
        <taxon>Ecdysozoa</taxon>
        <taxon>Arthropoda</taxon>
        <taxon>Hexapoda</taxon>
        <taxon>Insecta</taxon>
        <taxon>Pterygota</taxon>
        <taxon>Neoptera</taxon>
        <taxon>Endopterygota</taxon>
        <taxon>Lepidoptera</taxon>
        <taxon>Glossata</taxon>
        <taxon>Ditrysia</taxon>
        <taxon>Papilionoidea</taxon>
        <taxon>Pieridae</taxon>
        <taxon>Pierinae</taxon>
        <taxon>Pieris</taxon>
    </lineage>
</organism>
<keyword evidence="9" id="KW-0492">Microsome</keyword>
<dbReference type="EMBL" id="KY212064">
    <property type="protein sequence ID" value="ARA91628.1"/>
    <property type="molecule type" value="mRNA"/>
</dbReference>
<dbReference type="InterPro" id="IPR050182">
    <property type="entry name" value="Cytochrome_P450_fam2"/>
</dbReference>
<reference evidence="17" key="1">
    <citation type="submission" date="2016-11" db="EMBL/GenBank/DDBJ databases">
        <title>Identification of cytochrome P450 monooxygenase genes from the cabbage butterfly, Pieris rapae.</title>
        <authorList>
            <person name="Liu S."/>
        </authorList>
    </citation>
    <scope>NUCLEOTIDE SEQUENCE</scope>
    <source>
        <strain evidence="17">SH</strain>
    </source>
</reference>
<keyword evidence="16" id="KW-0732">Signal</keyword>
<evidence type="ECO:0000256" key="16">
    <source>
        <dbReference type="SAM" id="SignalP"/>
    </source>
</evidence>
<proteinExistence type="evidence at transcript level"/>
<keyword evidence="7 14" id="KW-0479">Metal-binding</keyword>
<dbReference type="PANTHER" id="PTHR24300:SF376">
    <property type="entry name" value="CYTOCHROME P450 15A1"/>
    <property type="match status" value="1"/>
</dbReference>
<dbReference type="FunFam" id="1.10.630.10:FF:000238">
    <property type="entry name" value="Cytochrome P450 2A6"/>
    <property type="match status" value="1"/>
</dbReference>
<dbReference type="Pfam" id="PF00067">
    <property type="entry name" value="p450"/>
    <property type="match status" value="1"/>
</dbReference>
<dbReference type="PANTHER" id="PTHR24300">
    <property type="entry name" value="CYTOCHROME P450 508A4-RELATED"/>
    <property type="match status" value="1"/>
</dbReference>
<dbReference type="GO" id="GO:0006082">
    <property type="term" value="P:organic acid metabolic process"/>
    <property type="evidence" value="ECO:0007669"/>
    <property type="project" value="TreeGrafter"/>
</dbReference>
<dbReference type="PROSITE" id="PS00086">
    <property type="entry name" value="CYTOCHROME_P450"/>
    <property type="match status" value="1"/>
</dbReference>
<dbReference type="InterPro" id="IPR036396">
    <property type="entry name" value="Cyt_P450_sf"/>
</dbReference>
<dbReference type="Gene3D" id="1.10.630.10">
    <property type="entry name" value="Cytochrome P450"/>
    <property type="match status" value="1"/>
</dbReference>
<accession>A0A1V0D9F8</accession>
<evidence type="ECO:0000256" key="6">
    <source>
        <dbReference type="ARBA" id="ARBA00022617"/>
    </source>
</evidence>
<sequence>MFGVLVAIVILLYFVKHFYDEAYKRHENFPPGPVKLPVYGGYWIILSKAYKDLGLATMRLAKEFNTKVVGLYLGECPQVIVNDPALVKEVLLREEFDGRMDTILGRARSGWKKLGLFFTDGFFWHTQRRFSLRYMRDAGFGRRCEHLEDAMTQDFKELLDMVKNGPKNEEERKIVNGDLIYLPHFFDITFLNGMIYVFTKSRLPREKYPILWEIGRNSVRFQRSSNDLGGALVITPWLKNILPKWCGYHDAVEGTNTIKGIFREIIREAIETYDESHERHFIDAYIKRMKQELKEKNRTTYSVEQLEMMCTDYAFPSGSGTEMVLTFLVERMLIQGEIQDKIHEEIDRVVGPDRLPTLDDRCNLPYTEACLREIMRTDTLVPLGIGHRSVTETKLDGYTIPENTSVSVSLVSLNSAKSVWGDPENFRPERFIKNGKLDVSLDKSLPFGAGRRLCAGETFARQGMFLTMAMFMHSFHVSTVDGKPLKDRSERIQGLITTRPEFWVRVTPRNQLVS</sequence>
<dbReference type="SUPFAM" id="SSF48264">
    <property type="entry name" value="Cytochrome P450"/>
    <property type="match status" value="1"/>
</dbReference>
<evidence type="ECO:0000256" key="14">
    <source>
        <dbReference type="PIRSR" id="PIRSR602401-1"/>
    </source>
</evidence>
<evidence type="ECO:0000256" key="1">
    <source>
        <dbReference type="ARBA" id="ARBA00001971"/>
    </source>
</evidence>
<evidence type="ECO:0000256" key="4">
    <source>
        <dbReference type="ARBA" id="ARBA00004406"/>
    </source>
</evidence>
<dbReference type="InterPro" id="IPR002401">
    <property type="entry name" value="Cyt_P450_E_grp-I"/>
</dbReference>
<comment type="subcellular location">
    <subcellularLocation>
        <location evidence="4">Endoplasmic reticulum membrane</location>
        <topology evidence="4">Peripheral membrane protein</topology>
    </subcellularLocation>
    <subcellularLocation>
        <location evidence="3">Microsome membrane</location>
        <topology evidence="3">Peripheral membrane protein</topology>
    </subcellularLocation>
</comment>
<keyword evidence="13" id="KW-0472">Membrane</keyword>
<feature type="binding site" description="axial binding residue" evidence="14">
    <location>
        <position position="454"/>
    </location>
    <ligand>
        <name>heme</name>
        <dbReference type="ChEBI" id="CHEBI:30413"/>
    </ligand>
    <ligandPart>
        <name>Fe</name>
        <dbReference type="ChEBI" id="CHEBI:18248"/>
    </ligandPart>
</feature>
<dbReference type="GO" id="GO:0005506">
    <property type="term" value="F:iron ion binding"/>
    <property type="evidence" value="ECO:0007669"/>
    <property type="project" value="InterPro"/>
</dbReference>
<keyword evidence="10 15" id="KW-0560">Oxidoreductase</keyword>
<dbReference type="GO" id="GO:0006805">
    <property type="term" value="P:xenobiotic metabolic process"/>
    <property type="evidence" value="ECO:0007669"/>
    <property type="project" value="TreeGrafter"/>
</dbReference>
<evidence type="ECO:0000256" key="10">
    <source>
        <dbReference type="ARBA" id="ARBA00023002"/>
    </source>
</evidence>
<evidence type="ECO:0000313" key="17">
    <source>
        <dbReference type="EMBL" id="ARA91628.1"/>
    </source>
</evidence>
<keyword evidence="6 14" id="KW-0349">Heme</keyword>
<keyword evidence="11 14" id="KW-0408">Iron</keyword>
<dbReference type="PRINTS" id="PR00385">
    <property type="entry name" value="P450"/>
</dbReference>
<feature type="signal peptide" evidence="16">
    <location>
        <begin position="1"/>
        <end position="17"/>
    </location>
</feature>
<evidence type="ECO:0000256" key="5">
    <source>
        <dbReference type="ARBA" id="ARBA00010617"/>
    </source>
</evidence>
<dbReference type="AlphaFoldDB" id="A0A1V0D9F8"/>
<evidence type="ECO:0000256" key="2">
    <source>
        <dbReference type="ARBA" id="ARBA00003690"/>
    </source>
</evidence>
<comment type="function">
    <text evidence="2">May be involved in the metabolism of insect hormones and in the breakdown of synthetic insecticides.</text>
</comment>
<evidence type="ECO:0000256" key="11">
    <source>
        <dbReference type="ARBA" id="ARBA00023004"/>
    </source>
</evidence>
<evidence type="ECO:0000256" key="13">
    <source>
        <dbReference type="ARBA" id="ARBA00023136"/>
    </source>
</evidence>
<feature type="chain" id="PRO_5013341645" evidence="16">
    <location>
        <begin position="18"/>
        <end position="514"/>
    </location>
</feature>
<comment type="similarity">
    <text evidence="5 15">Belongs to the cytochrome P450 family.</text>
</comment>
<evidence type="ECO:0000256" key="12">
    <source>
        <dbReference type="ARBA" id="ARBA00023033"/>
    </source>
</evidence>
<comment type="cofactor">
    <cofactor evidence="1 14">
        <name>heme</name>
        <dbReference type="ChEBI" id="CHEBI:30413"/>
    </cofactor>
</comment>